<keyword evidence="2" id="KW-0808">Transferase</keyword>
<reference evidence="6" key="2">
    <citation type="submission" date="2023-04" db="EMBL/GenBank/DDBJ databases">
        <authorList>
            <person name="Bruccoleri R.E."/>
            <person name="Oakeley E.J."/>
            <person name="Faust A.-M."/>
            <person name="Dessus-Babus S."/>
            <person name="Altorfer M."/>
            <person name="Burckhardt D."/>
            <person name="Oertli M."/>
            <person name="Naumann U."/>
            <person name="Petersen F."/>
            <person name="Wong J."/>
        </authorList>
    </citation>
    <scope>NUCLEOTIDE SEQUENCE</scope>
    <source>
        <strain evidence="6">GSM-AAB239-AS_SAM_17_03QT</strain>
        <tissue evidence="6">Leaf</tissue>
    </source>
</reference>
<proteinExistence type="predicted"/>
<name>A0AAX6HM94_IRIPA</name>
<sequence length="63" mass="7454">MRGSTITIDNRRRKWKRRSKLSVVSRLRREYFVGLLGYCLEPNNMILIYQFATKGSLHDTLHG</sequence>
<dbReference type="SUPFAM" id="SSF56112">
    <property type="entry name" value="Protein kinase-like (PK-like)"/>
    <property type="match status" value="1"/>
</dbReference>
<reference evidence="6" key="1">
    <citation type="journal article" date="2023" name="GigaByte">
        <title>Genome assembly of the bearded iris, Iris pallida Lam.</title>
        <authorList>
            <person name="Bruccoleri R.E."/>
            <person name="Oakeley E.J."/>
            <person name="Faust A.M.E."/>
            <person name="Altorfer M."/>
            <person name="Dessus-Babus S."/>
            <person name="Burckhardt D."/>
            <person name="Oertli M."/>
            <person name="Naumann U."/>
            <person name="Petersen F."/>
            <person name="Wong J."/>
        </authorList>
    </citation>
    <scope>NUCLEOTIDE SEQUENCE</scope>
    <source>
        <strain evidence="6">GSM-AAB239-AS_SAM_17_03QT</strain>
    </source>
</reference>
<dbReference type="EMBL" id="JANAVB010007965">
    <property type="protein sequence ID" value="KAJ6842110.1"/>
    <property type="molecule type" value="Genomic_DNA"/>
</dbReference>
<protein>
    <submittedName>
        <fullName evidence="6">Uncharacterized protein</fullName>
    </submittedName>
</protein>
<accession>A0AAX6HM94</accession>
<gene>
    <name evidence="6" type="ORF">M6B38_303290</name>
</gene>
<dbReference type="Proteomes" id="UP001140949">
    <property type="component" value="Unassembled WGS sequence"/>
</dbReference>
<dbReference type="PANTHER" id="PTHR47983:SF16">
    <property type="entry name" value="OS02G0565500 PROTEIN"/>
    <property type="match status" value="1"/>
</dbReference>
<keyword evidence="7" id="KW-1185">Reference proteome</keyword>
<dbReference type="InterPro" id="IPR052101">
    <property type="entry name" value="Plant_StressResp_Kinase"/>
</dbReference>
<dbReference type="AlphaFoldDB" id="A0AAX6HM94"/>
<dbReference type="PANTHER" id="PTHR47983">
    <property type="entry name" value="PTO-INTERACTING PROTEIN 1-LIKE"/>
    <property type="match status" value="1"/>
</dbReference>
<evidence type="ECO:0000313" key="6">
    <source>
        <dbReference type="EMBL" id="KAJ6842110.1"/>
    </source>
</evidence>
<evidence type="ECO:0000313" key="7">
    <source>
        <dbReference type="Proteomes" id="UP001140949"/>
    </source>
</evidence>
<keyword evidence="4" id="KW-0418">Kinase</keyword>
<evidence type="ECO:0000256" key="5">
    <source>
        <dbReference type="ARBA" id="ARBA00022840"/>
    </source>
</evidence>
<keyword evidence="3" id="KW-0547">Nucleotide-binding</keyword>
<keyword evidence="5" id="KW-0067">ATP-binding</keyword>
<dbReference type="Gene3D" id="1.10.510.10">
    <property type="entry name" value="Transferase(Phosphotransferase) domain 1"/>
    <property type="match status" value="1"/>
</dbReference>
<dbReference type="GO" id="GO:0005524">
    <property type="term" value="F:ATP binding"/>
    <property type="evidence" value="ECO:0007669"/>
    <property type="project" value="UniProtKB-KW"/>
</dbReference>
<evidence type="ECO:0000256" key="2">
    <source>
        <dbReference type="ARBA" id="ARBA00022679"/>
    </source>
</evidence>
<dbReference type="GO" id="GO:0016301">
    <property type="term" value="F:kinase activity"/>
    <property type="evidence" value="ECO:0007669"/>
    <property type="project" value="UniProtKB-KW"/>
</dbReference>
<comment type="caution">
    <text evidence="6">The sequence shown here is derived from an EMBL/GenBank/DDBJ whole genome shotgun (WGS) entry which is preliminary data.</text>
</comment>
<keyword evidence="1" id="KW-0597">Phosphoprotein</keyword>
<evidence type="ECO:0000256" key="1">
    <source>
        <dbReference type="ARBA" id="ARBA00022553"/>
    </source>
</evidence>
<organism evidence="6 7">
    <name type="scientific">Iris pallida</name>
    <name type="common">Sweet iris</name>
    <dbReference type="NCBI Taxonomy" id="29817"/>
    <lineage>
        <taxon>Eukaryota</taxon>
        <taxon>Viridiplantae</taxon>
        <taxon>Streptophyta</taxon>
        <taxon>Embryophyta</taxon>
        <taxon>Tracheophyta</taxon>
        <taxon>Spermatophyta</taxon>
        <taxon>Magnoliopsida</taxon>
        <taxon>Liliopsida</taxon>
        <taxon>Asparagales</taxon>
        <taxon>Iridaceae</taxon>
        <taxon>Iridoideae</taxon>
        <taxon>Irideae</taxon>
        <taxon>Iris</taxon>
    </lineage>
</organism>
<evidence type="ECO:0000256" key="4">
    <source>
        <dbReference type="ARBA" id="ARBA00022777"/>
    </source>
</evidence>
<evidence type="ECO:0000256" key="3">
    <source>
        <dbReference type="ARBA" id="ARBA00022741"/>
    </source>
</evidence>
<dbReference type="InterPro" id="IPR011009">
    <property type="entry name" value="Kinase-like_dom_sf"/>
</dbReference>